<organism evidence="1 2">
    <name type="scientific">Rotaria magnacalcarata</name>
    <dbReference type="NCBI Taxonomy" id="392030"/>
    <lineage>
        <taxon>Eukaryota</taxon>
        <taxon>Metazoa</taxon>
        <taxon>Spiralia</taxon>
        <taxon>Gnathifera</taxon>
        <taxon>Rotifera</taxon>
        <taxon>Eurotatoria</taxon>
        <taxon>Bdelloidea</taxon>
        <taxon>Philodinida</taxon>
        <taxon>Philodinidae</taxon>
        <taxon>Rotaria</taxon>
    </lineage>
</organism>
<reference evidence="1" key="1">
    <citation type="submission" date="2021-02" db="EMBL/GenBank/DDBJ databases">
        <authorList>
            <person name="Nowell W R."/>
        </authorList>
    </citation>
    <scope>NUCLEOTIDE SEQUENCE</scope>
</reference>
<gene>
    <name evidence="1" type="ORF">SMN809_LOCUS19406</name>
</gene>
<dbReference type="AlphaFoldDB" id="A0A8S2R726"/>
<protein>
    <submittedName>
        <fullName evidence="1">Uncharacterized protein</fullName>
    </submittedName>
</protein>
<evidence type="ECO:0000313" key="1">
    <source>
        <dbReference type="EMBL" id="CAF4144048.1"/>
    </source>
</evidence>
<accession>A0A8S2R726</accession>
<comment type="caution">
    <text evidence="1">The sequence shown here is derived from an EMBL/GenBank/DDBJ whole genome shotgun (WGS) entry which is preliminary data.</text>
</comment>
<sequence length="213" mass="24322">MNIDSFKINTNPIDRNEFCGFIADLIQSSLPLSLFHIGLDIDNLLSTLLPTRDDHIVSVVEQAFNVSIKPNKLRHYLNIFKQAACNDMLTIWQTKAINVELNEYTKKKIIHSVDVSYQYCSPIQIEPPNSVSKVISYDDIETYSSDDEYDYKYKIDPSANVEEEDTSDDEDNLSSVSASGKTYFHGMRVYDNIRPQSKSYFCVEIGGKKKVHS</sequence>
<dbReference type="Proteomes" id="UP000676336">
    <property type="component" value="Unassembled WGS sequence"/>
</dbReference>
<dbReference type="EMBL" id="CAJOBI010009693">
    <property type="protein sequence ID" value="CAF4144048.1"/>
    <property type="molecule type" value="Genomic_DNA"/>
</dbReference>
<evidence type="ECO:0000313" key="2">
    <source>
        <dbReference type="Proteomes" id="UP000676336"/>
    </source>
</evidence>
<name>A0A8S2R726_9BILA</name>
<proteinExistence type="predicted"/>